<dbReference type="AlphaFoldDB" id="A0A975GBN8"/>
<reference evidence="2" key="1">
    <citation type="submission" date="2019-11" db="EMBL/GenBank/DDBJ databases">
        <authorList>
            <person name="Kojima H."/>
        </authorList>
    </citation>
    <scope>NUCLEOTIDE SEQUENCE</scope>
    <source>
        <strain evidence="2">H1576</strain>
    </source>
</reference>
<feature type="coiled-coil region" evidence="1">
    <location>
        <begin position="150"/>
        <end position="202"/>
    </location>
</feature>
<dbReference type="KEGG" id="saqt:GJV85_01715"/>
<keyword evidence="3" id="KW-1185">Reference proteome</keyword>
<evidence type="ECO:0000256" key="1">
    <source>
        <dbReference type="SAM" id="Coils"/>
    </source>
</evidence>
<keyword evidence="1" id="KW-0175">Coiled coil</keyword>
<evidence type="ECO:0000313" key="2">
    <source>
        <dbReference type="EMBL" id="QSZ40881.1"/>
    </source>
</evidence>
<proteinExistence type="predicted"/>
<reference evidence="2" key="2">
    <citation type="submission" date="2021-04" db="EMBL/GenBank/DDBJ databases">
        <title>Isolation and characterization of a novel species of the genus Sulfurimonas.</title>
        <authorList>
            <person name="Fukui M."/>
        </authorList>
    </citation>
    <scope>NUCLEOTIDE SEQUENCE</scope>
    <source>
        <strain evidence="2">H1576</strain>
    </source>
</reference>
<dbReference type="RefSeq" id="WP_207562156.1">
    <property type="nucleotide sequence ID" value="NZ_CP046072.1"/>
</dbReference>
<dbReference type="Proteomes" id="UP000671852">
    <property type="component" value="Chromosome"/>
</dbReference>
<evidence type="ECO:0000313" key="3">
    <source>
        <dbReference type="Proteomes" id="UP000671852"/>
    </source>
</evidence>
<name>A0A975GBN8_9BACT</name>
<dbReference type="EMBL" id="CP046072">
    <property type="protein sequence ID" value="QSZ40881.1"/>
    <property type="molecule type" value="Genomic_DNA"/>
</dbReference>
<gene>
    <name evidence="2" type="ORF">GJV85_01715</name>
</gene>
<organism evidence="2 3">
    <name type="scientific">Sulfurimonas aquatica</name>
    <dbReference type="NCBI Taxonomy" id="2672570"/>
    <lineage>
        <taxon>Bacteria</taxon>
        <taxon>Pseudomonadati</taxon>
        <taxon>Campylobacterota</taxon>
        <taxon>Epsilonproteobacteria</taxon>
        <taxon>Campylobacterales</taxon>
        <taxon>Sulfurimonadaceae</taxon>
        <taxon>Sulfurimonas</taxon>
    </lineage>
</organism>
<protein>
    <submittedName>
        <fullName evidence="2">Uncharacterized protein</fullName>
    </submittedName>
</protein>
<sequence>MYKIIILTILVTLLNAQNPKPYSALGDVIYDNVQKIDSLKKIKYYKVYIKDIKAYVKDVKKTKKIGFEIESGKSKNSNKEYLNKLRELSKRNDYFMRSAVTSYDNAVKNQDSTLFAQLINSGLIDTQSRKQEIIDYYFLHSEDINIEGVIQEFLDEDAKLKAKKEAEQKRYKTKKQREAAKIKRIRENDRAAQERLERELELELSRKKMKIREDQKLELVR</sequence>
<accession>A0A975GBN8</accession>